<feature type="domain" description="DUF2207" evidence="4">
    <location>
        <begin position="32"/>
        <end position="194"/>
    </location>
</feature>
<keyword evidence="2" id="KW-0472">Membrane</keyword>
<protein>
    <recommendedName>
        <fullName evidence="7">DUF2207 domain-containing protein</fullName>
    </recommendedName>
</protein>
<feature type="compositionally biased region" description="Gly residues" evidence="1">
    <location>
        <begin position="553"/>
        <end position="572"/>
    </location>
</feature>
<sequence>MIKKILFSFLFAFVISLPLPSLARENVDYWYIKDFKSEIVVNKDSSLDITEYITADCGSAQKHGIFRTLPTQKTMEDDKKISMPIDLVSITDFNQKRYNYSTTLDRYYGTITWKIGSENIFVTGENYYKIHYKVKNAILHQNENFDELYWNLSGNFWDIPIDNFSAKIFFPEGITRSNSDVFVYSGAFGESGNLLEASTRYTSDGLIEVFAPFTMERGEGVTVSVTFPDGIVEPYVPTFFEKYGKNFFFAIPLVVLIVCIFLWKKFGDDPSINPTVAPEFEIPEGLCPIDMGLVYTDGSLKNHFISSSIINLAVKGAIKIEKIEKKGVFSKADFKLIRDKQVELPASEEKLLFELLGSKSEVSISSLKNVFYSKIPSITKVSQDFLSEKKWLKKSSRVWQVAMIVIGSFVLFASFPSFSSYWQFGVSLILSALVFFIFSFLMKSRTIEGAHLHRRIKGFRLYMETAEKYRQKFNEKENIFEKFLPYAILFGITKLWIAKMKEIYGREYFDTYAPLWFVGTDFRSFNVDKIASEISTLSSNMATTISSSPSSSGSGGGGFSGGGGGGGGGGGW</sequence>
<feature type="transmembrane region" description="Helical" evidence="2">
    <location>
        <begin position="398"/>
        <end position="415"/>
    </location>
</feature>
<evidence type="ECO:0000313" key="6">
    <source>
        <dbReference type="EMBL" id="OQA52665.1"/>
    </source>
</evidence>
<keyword evidence="2" id="KW-0812">Transmembrane</keyword>
<evidence type="ECO:0000256" key="1">
    <source>
        <dbReference type="SAM" id="MobiDB-lite"/>
    </source>
</evidence>
<evidence type="ECO:0000256" key="3">
    <source>
        <dbReference type="SAM" id="SignalP"/>
    </source>
</evidence>
<name>A0A1V5SDV6_9BACT</name>
<feature type="transmembrane region" description="Helical" evidence="2">
    <location>
        <begin position="247"/>
        <end position="263"/>
    </location>
</feature>
<reference evidence="6" key="1">
    <citation type="submission" date="2017-02" db="EMBL/GenBank/DDBJ databases">
        <title>Delving into the versatile metabolic prowess of the omnipresent phylum Bacteroidetes.</title>
        <authorList>
            <person name="Nobu M.K."/>
            <person name="Mei R."/>
            <person name="Narihiro T."/>
            <person name="Kuroda K."/>
            <person name="Liu W.-T."/>
        </authorList>
    </citation>
    <scope>NUCLEOTIDE SEQUENCE</scope>
    <source>
        <strain evidence="6">ADurb.Bin280</strain>
    </source>
</reference>
<evidence type="ECO:0000259" key="4">
    <source>
        <dbReference type="Pfam" id="PF09972"/>
    </source>
</evidence>
<proteinExistence type="predicted"/>
<feature type="transmembrane region" description="Helical" evidence="2">
    <location>
        <begin position="421"/>
        <end position="442"/>
    </location>
</feature>
<dbReference type="InterPro" id="IPR018702">
    <property type="entry name" value="DUF2207"/>
</dbReference>
<gene>
    <name evidence="6" type="ORF">BWY43_00402</name>
</gene>
<evidence type="ECO:0000256" key="2">
    <source>
        <dbReference type="SAM" id="Phobius"/>
    </source>
</evidence>
<feature type="chain" id="PRO_5010690389" description="DUF2207 domain-containing protein" evidence="3">
    <location>
        <begin position="24"/>
        <end position="572"/>
    </location>
</feature>
<comment type="caution">
    <text evidence="6">The sequence shown here is derived from an EMBL/GenBank/DDBJ whole genome shotgun (WGS) entry which is preliminary data.</text>
</comment>
<evidence type="ECO:0000259" key="5">
    <source>
        <dbReference type="Pfam" id="PF20990"/>
    </source>
</evidence>
<evidence type="ECO:0008006" key="7">
    <source>
        <dbReference type="Google" id="ProtNLM"/>
    </source>
</evidence>
<dbReference type="Proteomes" id="UP000485367">
    <property type="component" value="Unassembled WGS sequence"/>
</dbReference>
<organism evidence="6">
    <name type="scientific">candidate division WS2 bacterium ADurb.Bin280</name>
    <dbReference type="NCBI Taxonomy" id="1852829"/>
    <lineage>
        <taxon>Bacteria</taxon>
        <taxon>candidate division WS2</taxon>
    </lineage>
</organism>
<dbReference type="EMBL" id="MWBO01000025">
    <property type="protein sequence ID" value="OQA52665.1"/>
    <property type="molecule type" value="Genomic_DNA"/>
</dbReference>
<dbReference type="Pfam" id="PF09972">
    <property type="entry name" value="DUF2207"/>
    <property type="match status" value="1"/>
</dbReference>
<feature type="signal peptide" evidence="3">
    <location>
        <begin position="1"/>
        <end position="23"/>
    </location>
</feature>
<feature type="region of interest" description="Disordered" evidence="1">
    <location>
        <begin position="545"/>
        <end position="572"/>
    </location>
</feature>
<dbReference type="Pfam" id="PF20990">
    <property type="entry name" value="DUF2207_C"/>
    <property type="match status" value="1"/>
</dbReference>
<feature type="domain" description="Predicted membrane protein YciQ-like C-terminal" evidence="5">
    <location>
        <begin position="279"/>
        <end position="500"/>
    </location>
</feature>
<accession>A0A1V5SDV6</accession>
<keyword evidence="3" id="KW-0732">Signal</keyword>
<keyword evidence="2" id="KW-1133">Transmembrane helix</keyword>
<dbReference type="InterPro" id="IPR048389">
    <property type="entry name" value="YciQ-like_C"/>
</dbReference>
<dbReference type="AlphaFoldDB" id="A0A1V5SDV6"/>